<proteinExistence type="predicted"/>
<accession>A0A9Q3HKN6</accession>
<evidence type="ECO:0000313" key="3">
    <source>
        <dbReference type="EMBL" id="MBW0508913.1"/>
    </source>
</evidence>
<protein>
    <submittedName>
        <fullName evidence="3">Uncharacterized protein</fullName>
    </submittedName>
</protein>
<dbReference type="AlphaFoldDB" id="A0A9Q3HKN6"/>
<feature type="region of interest" description="Disordered" evidence="1">
    <location>
        <begin position="115"/>
        <end position="160"/>
    </location>
</feature>
<reference evidence="3" key="1">
    <citation type="submission" date="2021-03" db="EMBL/GenBank/DDBJ databases">
        <title>Draft genome sequence of rust myrtle Austropuccinia psidii MF-1, a brazilian biotype.</title>
        <authorList>
            <person name="Quecine M.C."/>
            <person name="Pachon D.M.R."/>
            <person name="Bonatelli M.L."/>
            <person name="Correr F.H."/>
            <person name="Franceschini L.M."/>
            <person name="Leite T.F."/>
            <person name="Margarido G.R.A."/>
            <person name="Almeida C.A."/>
            <person name="Ferrarezi J.A."/>
            <person name="Labate C.A."/>
        </authorList>
    </citation>
    <scope>NUCLEOTIDE SEQUENCE</scope>
    <source>
        <strain evidence="3">MF-1</strain>
    </source>
</reference>
<feature type="compositionally biased region" description="Polar residues" evidence="1">
    <location>
        <begin position="115"/>
        <end position="129"/>
    </location>
</feature>
<feature type="chain" id="PRO_5040225036" evidence="2">
    <location>
        <begin position="21"/>
        <end position="196"/>
    </location>
</feature>
<feature type="signal peptide" evidence="2">
    <location>
        <begin position="1"/>
        <end position="20"/>
    </location>
</feature>
<keyword evidence="2" id="KW-0732">Signal</keyword>
<name>A0A9Q3HKN6_9BASI</name>
<dbReference type="Proteomes" id="UP000765509">
    <property type="component" value="Unassembled WGS sequence"/>
</dbReference>
<feature type="compositionally biased region" description="Polar residues" evidence="1">
    <location>
        <begin position="139"/>
        <end position="157"/>
    </location>
</feature>
<sequence length="196" mass="22039">MYHWAEHVLLQIVLLPSFLATFPERGALESYQASNSFSQVINLEPNPAFLGTEDGLLNPVIGSEHARILHENHLGLFDSFHQSWRNHPNYYDLAPELLITPYSPMYHEEYPPYVQQSMQGESSVPSQVPDSPFSLDPAPTTQDQQASHVGTSQSIITEPQRVRAVFENKNKNEGTLEGLVLSCSRVSRAKHKKVNS</sequence>
<dbReference type="EMBL" id="AVOT02020617">
    <property type="protein sequence ID" value="MBW0508913.1"/>
    <property type="molecule type" value="Genomic_DNA"/>
</dbReference>
<comment type="caution">
    <text evidence="3">The sequence shown here is derived from an EMBL/GenBank/DDBJ whole genome shotgun (WGS) entry which is preliminary data.</text>
</comment>
<organism evidence="3 4">
    <name type="scientific">Austropuccinia psidii MF-1</name>
    <dbReference type="NCBI Taxonomy" id="1389203"/>
    <lineage>
        <taxon>Eukaryota</taxon>
        <taxon>Fungi</taxon>
        <taxon>Dikarya</taxon>
        <taxon>Basidiomycota</taxon>
        <taxon>Pucciniomycotina</taxon>
        <taxon>Pucciniomycetes</taxon>
        <taxon>Pucciniales</taxon>
        <taxon>Sphaerophragmiaceae</taxon>
        <taxon>Austropuccinia</taxon>
    </lineage>
</organism>
<evidence type="ECO:0000313" key="4">
    <source>
        <dbReference type="Proteomes" id="UP000765509"/>
    </source>
</evidence>
<evidence type="ECO:0000256" key="1">
    <source>
        <dbReference type="SAM" id="MobiDB-lite"/>
    </source>
</evidence>
<keyword evidence="4" id="KW-1185">Reference proteome</keyword>
<gene>
    <name evidence="3" type="ORF">O181_048628</name>
</gene>
<evidence type="ECO:0000256" key="2">
    <source>
        <dbReference type="SAM" id="SignalP"/>
    </source>
</evidence>